<dbReference type="EMBL" id="JH992972">
    <property type="protein sequence ID" value="EKX52487.1"/>
    <property type="molecule type" value="Genomic_DNA"/>
</dbReference>
<sequence>MAAPPLEEFHAVRPQAAGRRQRARVVFLAGSFVLGLIAVMALVAPGKSHPESRSVSKLFSMPSISLGIREHEGVPAPIAPADRDPTSKIAKGTNPTSPMQLDTQATARYNYQMGNDLTWPPHDTDYIPTGAYSAGYKGPYDNDYNWPDDTQVLRNDEWVQAGGVGCGMTGNNC</sequence>
<accession>L1JVS5</accession>
<reference evidence="3 5" key="1">
    <citation type="journal article" date="2012" name="Nature">
        <title>Algal genomes reveal evolutionary mosaicism and the fate of nucleomorphs.</title>
        <authorList>
            <consortium name="DOE Joint Genome Institute"/>
            <person name="Curtis B.A."/>
            <person name="Tanifuji G."/>
            <person name="Burki F."/>
            <person name="Gruber A."/>
            <person name="Irimia M."/>
            <person name="Maruyama S."/>
            <person name="Arias M.C."/>
            <person name="Ball S.G."/>
            <person name="Gile G.H."/>
            <person name="Hirakawa Y."/>
            <person name="Hopkins J.F."/>
            <person name="Kuo A."/>
            <person name="Rensing S.A."/>
            <person name="Schmutz J."/>
            <person name="Symeonidi A."/>
            <person name="Elias M."/>
            <person name="Eveleigh R.J."/>
            <person name="Herman E.K."/>
            <person name="Klute M.J."/>
            <person name="Nakayama T."/>
            <person name="Obornik M."/>
            <person name="Reyes-Prieto A."/>
            <person name="Armbrust E.V."/>
            <person name="Aves S.J."/>
            <person name="Beiko R.G."/>
            <person name="Coutinho P."/>
            <person name="Dacks J.B."/>
            <person name="Durnford D.G."/>
            <person name="Fast N.M."/>
            <person name="Green B.R."/>
            <person name="Grisdale C.J."/>
            <person name="Hempel F."/>
            <person name="Henrissat B."/>
            <person name="Hoppner M.P."/>
            <person name="Ishida K."/>
            <person name="Kim E."/>
            <person name="Koreny L."/>
            <person name="Kroth P.G."/>
            <person name="Liu Y."/>
            <person name="Malik S.B."/>
            <person name="Maier U.G."/>
            <person name="McRose D."/>
            <person name="Mock T."/>
            <person name="Neilson J.A."/>
            <person name="Onodera N.T."/>
            <person name="Poole A.M."/>
            <person name="Pritham E.J."/>
            <person name="Richards T.A."/>
            <person name="Rocap G."/>
            <person name="Roy S.W."/>
            <person name="Sarai C."/>
            <person name="Schaack S."/>
            <person name="Shirato S."/>
            <person name="Slamovits C.H."/>
            <person name="Spencer D.F."/>
            <person name="Suzuki S."/>
            <person name="Worden A.Z."/>
            <person name="Zauner S."/>
            <person name="Barry K."/>
            <person name="Bell C."/>
            <person name="Bharti A.K."/>
            <person name="Crow J.A."/>
            <person name="Grimwood J."/>
            <person name="Kramer R."/>
            <person name="Lindquist E."/>
            <person name="Lucas S."/>
            <person name="Salamov A."/>
            <person name="McFadden G.I."/>
            <person name="Lane C.E."/>
            <person name="Keeling P.J."/>
            <person name="Gray M.W."/>
            <person name="Grigoriev I.V."/>
            <person name="Archibald J.M."/>
        </authorList>
    </citation>
    <scope>NUCLEOTIDE SEQUENCE</scope>
    <source>
        <strain evidence="3 5">CCMP2712</strain>
    </source>
</reference>
<dbReference type="RefSeq" id="XP_005839467.1">
    <property type="nucleotide sequence ID" value="XM_005839410.1"/>
</dbReference>
<evidence type="ECO:0000256" key="2">
    <source>
        <dbReference type="SAM" id="Phobius"/>
    </source>
</evidence>
<reference evidence="5" key="2">
    <citation type="submission" date="2012-11" db="EMBL/GenBank/DDBJ databases">
        <authorList>
            <person name="Kuo A."/>
            <person name="Curtis B.A."/>
            <person name="Tanifuji G."/>
            <person name="Burki F."/>
            <person name="Gruber A."/>
            <person name="Irimia M."/>
            <person name="Maruyama S."/>
            <person name="Arias M.C."/>
            <person name="Ball S.G."/>
            <person name="Gile G.H."/>
            <person name="Hirakawa Y."/>
            <person name="Hopkins J.F."/>
            <person name="Rensing S.A."/>
            <person name="Schmutz J."/>
            <person name="Symeonidi A."/>
            <person name="Elias M."/>
            <person name="Eveleigh R.J."/>
            <person name="Herman E.K."/>
            <person name="Klute M.J."/>
            <person name="Nakayama T."/>
            <person name="Obornik M."/>
            <person name="Reyes-Prieto A."/>
            <person name="Armbrust E.V."/>
            <person name="Aves S.J."/>
            <person name="Beiko R.G."/>
            <person name="Coutinho P."/>
            <person name="Dacks J.B."/>
            <person name="Durnford D.G."/>
            <person name="Fast N.M."/>
            <person name="Green B.R."/>
            <person name="Grisdale C."/>
            <person name="Hempe F."/>
            <person name="Henrissat B."/>
            <person name="Hoppner M.P."/>
            <person name="Ishida K.-I."/>
            <person name="Kim E."/>
            <person name="Koreny L."/>
            <person name="Kroth P.G."/>
            <person name="Liu Y."/>
            <person name="Malik S.-B."/>
            <person name="Maier U.G."/>
            <person name="McRose D."/>
            <person name="Mock T."/>
            <person name="Neilson J.A."/>
            <person name="Onodera N.T."/>
            <person name="Poole A.M."/>
            <person name="Pritham E.J."/>
            <person name="Richards T.A."/>
            <person name="Rocap G."/>
            <person name="Roy S.W."/>
            <person name="Sarai C."/>
            <person name="Schaack S."/>
            <person name="Shirato S."/>
            <person name="Slamovits C.H."/>
            <person name="Spencer D.F."/>
            <person name="Suzuki S."/>
            <person name="Worden A.Z."/>
            <person name="Zauner S."/>
            <person name="Barry K."/>
            <person name="Bell C."/>
            <person name="Bharti A.K."/>
            <person name="Crow J.A."/>
            <person name="Grimwood J."/>
            <person name="Kramer R."/>
            <person name="Lindquist E."/>
            <person name="Lucas S."/>
            <person name="Salamov A."/>
            <person name="McFadden G.I."/>
            <person name="Lane C.E."/>
            <person name="Keeling P.J."/>
            <person name="Gray M.W."/>
            <person name="Grigoriev I.V."/>
            <person name="Archibald J.M."/>
        </authorList>
    </citation>
    <scope>NUCLEOTIDE SEQUENCE</scope>
    <source>
        <strain evidence="5">CCMP2712</strain>
    </source>
</reference>
<dbReference type="KEGG" id="gtt:GUITHDRAFT_150564"/>
<dbReference type="GeneID" id="17309225"/>
<evidence type="ECO:0000313" key="3">
    <source>
        <dbReference type="EMBL" id="EKX52487.1"/>
    </source>
</evidence>
<reference evidence="4" key="3">
    <citation type="submission" date="2016-03" db="UniProtKB">
        <authorList>
            <consortium name="EnsemblProtists"/>
        </authorList>
    </citation>
    <scope>IDENTIFICATION</scope>
</reference>
<keyword evidence="2" id="KW-0472">Membrane</keyword>
<dbReference type="EnsemblProtists" id="EKX52487">
    <property type="protein sequence ID" value="EKX52487"/>
    <property type="gene ID" value="GUITHDRAFT_150564"/>
</dbReference>
<dbReference type="PaxDb" id="55529-EKX52487"/>
<dbReference type="HOGENOM" id="CLU_1550475_0_0_1"/>
<dbReference type="Proteomes" id="UP000011087">
    <property type="component" value="Unassembled WGS sequence"/>
</dbReference>
<name>L1JVS5_GUITC</name>
<protein>
    <submittedName>
        <fullName evidence="3 4">Uncharacterized protein</fullName>
    </submittedName>
</protein>
<evidence type="ECO:0000256" key="1">
    <source>
        <dbReference type="SAM" id="MobiDB-lite"/>
    </source>
</evidence>
<keyword evidence="2" id="KW-1133">Transmembrane helix</keyword>
<gene>
    <name evidence="3" type="ORF">GUITHDRAFT_150564</name>
</gene>
<proteinExistence type="predicted"/>
<dbReference type="AlphaFoldDB" id="L1JVS5"/>
<keyword evidence="5" id="KW-1185">Reference proteome</keyword>
<evidence type="ECO:0000313" key="5">
    <source>
        <dbReference type="Proteomes" id="UP000011087"/>
    </source>
</evidence>
<feature type="transmembrane region" description="Helical" evidence="2">
    <location>
        <begin position="25"/>
        <end position="44"/>
    </location>
</feature>
<evidence type="ECO:0000313" key="4">
    <source>
        <dbReference type="EnsemblProtists" id="EKX52487"/>
    </source>
</evidence>
<keyword evidence="2" id="KW-0812">Transmembrane</keyword>
<organism evidence="3">
    <name type="scientific">Guillardia theta (strain CCMP2712)</name>
    <name type="common">Cryptophyte</name>
    <dbReference type="NCBI Taxonomy" id="905079"/>
    <lineage>
        <taxon>Eukaryota</taxon>
        <taxon>Cryptophyceae</taxon>
        <taxon>Pyrenomonadales</taxon>
        <taxon>Geminigeraceae</taxon>
        <taxon>Guillardia</taxon>
    </lineage>
</organism>
<feature type="region of interest" description="Disordered" evidence="1">
    <location>
        <begin position="75"/>
        <end position="100"/>
    </location>
</feature>